<dbReference type="SUPFAM" id="SSF51556">
    <property type="entry name" value="Metallo-dependent hydrolases"/>
    <property type="match status" value="1"/>
</dbReference>
<protein>
    <submittedName>
        <fullName evidence="3">Amidohydrolase family protein</fullName>
    </submittedName>
</protein>
<dbReference type="RefSeq" id="WP_143938219.1">
    <property type="nucleotide sequence ID" value="NZ_VKKG01000003.1"/>
</dbReference>
<evidence type="ECO:0000259" key="2">
    <source>
        <dbReference type="Pfam" id="PF04909"/>
    </source>
</evidence>
<accession>A0A553K0L4</accession>
<dbReference type="InterPro" id="IPR052350">
    <property type="entry name" value="Metallo-dep_Lactonases"/>
</dbReference>
<dbReference type="GO" id="GO:0016787">
    <property type="term" value="F:hydrolase activity"/>
    <property type="evidence" value="ECO:0007669"/>
    <property type="project" value="UniProtKB-KW"/>
</dbReference>
<evidence type="ECO:0000313" key="3">
    <source>
        <dbReference type="EMBL" id="TRY18243.1"/>
    </source>
</evidence>
<comment type="caution">
    <text evidence="3">The sequence shown here is derived from an EMBL/GenBank/DDBJ whole genome shotgun (WGS) entry which is preliminary data.</text>
</comment>
<dbReference type="InterPro" id="IPR032466">
    <property type="entry name" value="Metal_Hydrolase"/>
</dbReference>
<organism evidence="3 4">
    <name type="scientific">Tessaracoccus rhinocerotis</name>
    <dbReference type="NCBI Taxonomy" id="1689449"/>
    <lineage>
        <taxon>Bacteria</taxon>
        <taxon>Bacillati</taxon>
        <taxon>Actinomycetota</taxon>
        <taxon>Actinomycetes</taxon>
        <taxon>Propionibacteriales</taxon>
        <taxon>Propionibacteriaceae</taxon>
        <taxon>Tessaracoccus</taxon>
    </lineage>
</organism>
<proteinExistence type="inferred from homology"/>
<keyword evidence="4" id="KW-1185">Reference proteome</keyword>
<dbReference type="OrthoDB" id="5450317at2"/>
<dbReference type="AlphaFoldDB" id="A0A553K0L4"/>
<dbReference type="PANTHER" id="PTHR43569">
    <property type="entry name" value="AMIDOHYDROLASE"/>
    <property type="match status" value="1"/>
</dbReference>
<dbReference type="PANTHER" id="PTHR43569:SF2">
    <property type="entry name" value="AMIDOHYDROLASE-RELATED DOMAIN-CONTAINING PROTEIN"/>
    <property type="match status" value="1"/>
</dbReference>
<sequence length="278" mass="29699">MTIVDAHLHVWDTALLRYPWLDDEPTLGRPFLPGDVEPDVVDKQVFVQADCADGLAEARWVQSLAPGWPQLHGLVAHAPVDEPGLGEVLDELEESPLLVGVRRLLQDEPVELVESAELVAGLRALAGRGLPFDACIRHHQLPALVRTARAVPEVTIVLDHLGKPPVTAGFGSAVAQEWVGNLGELSGAPNVFAKLSGLAPESDPNRPLAEQVDPFLDAALEAFGPGRLLAGSDFPVSAATGHALGYGEWFDLVAQRLSAAEREQVLGGTALAVYRRRG</sequence>
<name>A0A553K0L4_9ACTN</name>
<dbReference type="EMBL" id="VKKG01000003">
    <property type="protein sequence ID" value="TRY18243.1"/>
    <property type="molecule type" value="Genomic_DNA"/>
</dbReference>
<evidence type="ECO:0000313" key="4">
    <source>
        <dbReference type="Proteomes" id="UP000317638"/>
    </source>
</evidence>
<gene>
    <name evidence="3" type="ORF">FOJ82_09390</name>
</gene>
<dbReference type="Pfam" id="PF04909">
    <property type="entry name" value="Amidohydro_2"/>
    <property type="match status" value="1"/>
</dbReference>
<keyword evidence="3" id="KW-0378">Hydrolase</keyword>
<feature type="domain" description="Amidohydrolase-related" evidence="2">
    <location>
        <begin position="4"/>
        <end position="276"/>
    </location>
</feature>
<evidence type="ECO:0000256" key="1">
    <source>
        <dbReference type="ARBA" id="ARBA00038310"/>
    </source>
</evidence>
<reference evidence="3 4" key="1">
    <citation type="submission" date="2019-07" db="EMBL/GenBank/DDBJ databases">
        <authorList>
            <person name="Zhou L.-Y."/>
        </authorList>
    </citation>
    <scope>NUCLEOTIDE SEQUENCE [LARGE SCALE GENOMIC DNA]</scope>
    <source>
        <strain evidence="3 4">YIM 101269</strain>
    </source>
</reference>
<dbReference type="Gene3D" id="3.20.20.140">
    <property type="entry name" value="Metal-dependent hydrolases"/>
    <property type="match status" value="1"/>
</dbReference>
<dbReference type="Proteomes" id="UP000317638">
    <property type="component" value="Unassembled WGS sequence"/>
</dbReference>
<dbReference type="InterPro" id="IPR006680">
    <property type="entry name" value="Amidohydro-rel"/>
</dbReference>
<comment type="similarity">
    <text evidence="1">Belongs to the metallo-dependent hydrolases superfamily.</text>
</comment>